<keyword evidence="2" id="KW-1185">Reference proteome</keyword>
<name>A0AAV5W644_9BILA</name>
<organism evidence="1 2">
    <name type="scientific">Pristionchus fissidentatus</name>
    <dbReference type="NCBI Taxonomy" id="1538716"/>
    <lineage>
        <taxon>Eukaryota</taxon>
        <taxon>Metazoa</taxon>
        <taxon>Ecdysozoa</taxon>
        <taxon>Nematoda</taxon>
        <taxon>Chromadorea</taxon>
        <taxon>Rhabditida</taxon>
        <taxon>Rhabditina</taxon>
        <taxon>Diplogasteromorpha</taxon>
        <taxon>Diplogasteroidea</taxon>
        <taxon>Neodiplogasteridae</taxon>
        <taxon>Pristionchus</taxon>
    </lineage>
</organism>
<sequence length="135" mass="14829">MTHAEMEQMIDYDDFNYARKIGVREFVNARRCKIRDSTSMLALVPFADYVEQRGGEMDSEMRALMEIGMSAGIACKRSMARAFHGFTIEVNLYAARLALSFGSGLCVFIGRVIGFFAHSVSSAVKAAVDQAGDGP</sequence>
<evidence type="ECO:0000313" key="2">
    <source>
        <dbReference type="Proteomes" id="UP001432322"/>
    </source>
</evidence>
<evidence type="ECO:0000313" key="1">
    <source>
        <dbReference type="EMBL" id="GMT27296.1"/>
    </source>
</evidence>
<gene>
    <name evidence="1" type="ORF">PFISCL1PPCAC_18593</name>
</gene>
<dbReference type="AlphaFoldDB" id="A0AAV5W644"/>
<feature type="non-terminal residue" evidence="1">
    <location>
        <position position="135"/>
    </location>
</feature>
<proteinExistence type="predicted"/>
<comment type="caution">
    <text evidence="1">The sequence shown here is derived from an EMBL/GenBank/DDBJ whole genome shotgun (WGS) entry which is preliminary data.</text>
</comment>
<accession>A0AAV5W644</accession>
<protein>
    <submittedName>
        <fullName evidence="1">Uncharacterized protein</fullName>
    </submittedName>
</protein>
<dbReference type="EMBL" id="BTSY01000005">
    <property type="protein sequence ID" value="GMT27296.1"/>
    <property type="molecule type" value="Genomic_DNA"/>
</dbReference>
<dbReference type="Proteomes" id="UP001432322">
    <property type="component" value="Unassembled WGS sequence"/>
</dbReference>
<reference evidence="1" key="1">
    <citation type="submission" date="2023-10" db="EMBL/GenBank/DDBJ databases">
        <title>Genome assembly of Pristionchus species.</title>
        <authorList>
            <person name="Yoshida K."/>
            <person name="Sommer R.J."/>
        </authorList>
    </citation>
    <scope>NUCLEOTIDE SEQUENCE</scope>
    <source>
        <strain evidence="1">RS5133</strain>
    </source>
</reference>